<evidence type="ECO:0000313" key="2">
    <source>
        <dbReference type="Proteomes" id="UP000287651"/>
    </source>
</evidence>
<gene>
    <name evidence="1" type="ORF">B296_00010493</name>
</gene>
<dbReference type="EMBL" id="AMZH03014323">
    <property type="protein sequence ID" value="RRT47836.1"/>
    <property type="molecule type" value="Genomic_DNA"/>
</dbReference>
<dbReference type="AlphaFoldDB" id="A0A426Y810"/>
<comment type="caution">
    <text evidence="1">The sequence shown here is derived from an EMBL/GenBank/DDBJ whole genome shotgun (WGS) entry which is preliminary data.</text>
</comment>
<evidence type="ECO:0000313" key="1">
    <source>
        <dbReference type="EMBL" id="RRT47836.1"/>
    </source>
</evidence>
<proteinExistence type="predicted"/>
<protein>
    <submittedName>
        <fullName evidence="1">Uncharacterized protein</fullName>
    </submittedName>
</protein>
<name>A0A426Y810_ENSVE</name>
<sequence length="97" mass="11167">MELQIRQEPRIKLRHQAKDWTMRWKLAGSSLGDSSKIRKLTRNTLGDHWRKTVRLATGDFGGCRNVGVRLLIRTDPPLHELELEILIHIITGLADFA</sequence>
<organism evidence="1 2">
    <name type="scientific">Ensete ventricosum</name>
    <name type="common">Abyssinian banana</name>
    <name type="synonym">Musa ensete</name>
    <dbReference type="NCBI Taxonomy" id="4639"/>
    <lineage>
        <taxon>Eukaryota</taxon>
        <taxon>Viridiplantae</taxon>
        <taxon>Streptophyta</taxon>
        <taxon>Embryophyta</taxon>
        <taxon>Tracheophyta</taxon>
        <taxon>Spermatophyta</taxon>
        <taxon>Magnoliopsida</taxon>
        <taxon>Liliopsida</taxon>
        <taxon>Zingiberales</taxon>
        <taxon>Musaceae</taxon>
        <taxon>Ensete</taxon>
    </lineage>
</organism>
<dbReference type="Proteomes" id="UP000287651">
    <property type="component" value="Unassembled WGS sequence"/>
</dbReference>
<reference evidence="1 2" key="1">
    <citation type="journal article" date="2014" name="Agronomy (Basel)">
        <title>A Draft Genome Sequence for Ensete ventricosum, the Drought-Tolerant Tree Against Hunger.</title>
        <authorList>
            <person name="Harrison J."/>
            <person name="Moore K.A."/>
            <person name="Paszkiewicz K."/>
            <person name="Jones T."/>
            <person name="Grant M."/>
            <person name="Ambacheew D."/>
            <person name="Muzemil S."/>
            <person name="Studholme D.J."/>
        </authorList>
    </citation>
    <scope>NUCLEOTIDE SEQUENCE [LARGE SCALE GENOMIC DNA]</scope>
</reference>
<accession>A0A426Y810</accession>